<feature type="region of interest" description="Disordered" evidence="1">
    <location>
        <begin position="21"/>
        <end position="65"/>
    </location>
</feature>
<gene>
    <name evidence="2 4" type="primary">eri-6</name>
    <name evidence="4" type="ORF">C41D11.1</name>
    <name evidence="2" type="ORF">CELE_C41D11.1</name>
</gene>
<dbReference type="PaxDb" id="6239-C41D11.1e"/>
<dbReference type="CTD" id="172050"/>
<evidence type="ECO:0000313" key="3">
    <source>
        <dbReference type="Proteomes" id="UP000001940"/>
    </source>
</evidence>
<dbReference type="HOGENOM" id="CLU_751370_0_0_1"/>
<proteinExistence type="predicted"/>
<dbReference type="FunCoup" id="G5EDX2">
    <property type="interactions" value="128"/>
</dbReference>
<dbReference type="InParanoid" id="G5EDX2"/>
<organism evidence="2 3">
    <name type="scientific">Caenorhabditis elegans</name>
    <dbReference type="NCBI Taxonomy" id="6239"/>
    <lineage>
        <taxon>Eukaryota</taxon>
        <taxon>Metazoa</taxon>
        <taxon>Ecdysozoa</taxon>
        <taxon>Nematoda</taxon>
        <taxon>Chromadorea</taxon>
        <taxon>Rhabditida</taxon>
        <taxon>Rhabditina</taxon>
        <taxon>Rhabditomorpha</taxon>
        <taxon>Rhabditoidea</taxon>
        <taxon>Rhabditidae</taxon>
        <taxon>Peloderinae</taxon>
        <taxon>Caenorhabditis</taxon>
    </lineage>
</organism>
<keyword evidence="3" id="KW-1185">Reference proteome</keyword>
<dbReference type="AlphaFoldDB" id="G5EDX2"/>
<dbReference type="PhylomeDB" id="G5EDX2"/>
<dbReference type="STRING" id="6239.C41D11.1e.1"/>
<dbReference type="Bgee" id="WBGene00016561">
    <property type="expression patterns" value="Expressed in embryo and 4 other cell types or tissues"/>
</dbReference>
<dbReference type="WormBase" id="C41D11.1e">
    <property type="protein sequence ID" value="CE46891"/>
    <property type="gene ID" value="WBGene00016561"/>
    <property type="gene designation" value="eri-6"/>
</dbReference>
<dbReference type="Pfam" id="PF06918">
    <property type="entry name" value="DUF1280"/>
    <property type="match status" value="1"/>
</dbReference>
<evidence type="ECO:0000256" key="1">
    <source>
        <dbReference type="SAM" id="MobiDB-lite"/>
    </source>
</evidence>
<dbReference type="SMR" id="G5EDX2"/>
<dbReference type="RefSeq" id="NP_001379661.1">
    <property type="nucleotide sequence ID" value="NM_001392152.1"/>
</dbReference>
<dbReference type="AGR" id="WB:WBGene00016561"/>
<dbReference type="OMA" id="FHKRENE"/>
<evidence type="ECO:0000313" key="4">
    <source>
        <dbReference type="WormBase" id="C41D11.1e"/>
    </source>
</evidence>
<evidence type="ECO:0000313" key="2">
    <source>
        <dbReference type="EMBL" id="CCD64265.2"/>
    </source>
</evidence>
<dbReference type="eggNOG" id="ENOG502RT9I">
    <property type="taxonomic scope" value="Eukaryota"/>
</dbReference>
<protein>
    <submittedName>
        <fullName evidence="2">Enhanced RNAI (RNA interference)</fullName>
    </submittedName>
</protein>
<dbReference type="Proteomes" id="UP000001940">
    <property type="component" value="Chromosome I"/>
</dbReference>
<feature type="compositionally biased region" description="Basic and acidic residues" evidence="1">
    <location>
        <begin position="21"/>
        <end position="58"/>
    </location>
</feature>
<accession>G4SPR0</accession>
<dbReference type="GeneID" id="172050"/>
<reference evidence="2 3" key="1">
    <citation type="journal article" date="1998" name="Science">
        <title>Genome sequence of the nematode C. elegans: a platform for investigating biology.</title>
        <authorList>
            <consortium name="The C. elegans sequencing consortium"/>
            <person name="Sulson J.E."/>
            <person name="Waterston R."/>
        </authorList>
    </citation>
    <scope>NUCLEOTIDE SEQUENCE [LARGE SCALE GENOMIC DNA]</scope>
    <source>
        <strain evidence="2 3">Bristol N2</strain>
    </source>
</reference>
<dbReference type="EMBL" id="BX284601">
    <property type="protein sequence ID" value="CCD64265.2"/>
    <property type="molecule type" value="Genomic_DNA"/>
</dbReference>
<name>G5EDX2_CAEEL</name>
<dbReference type="ExpressionAtlas" id="G5EDX2">
    <property type="expression patterns" value="baseline and differential"/>
</dbReference>
<dbReference type="PANTHER" id="PTHR31424">
    <property type="entry name" value="PROTEIN CBG23806"/>
    <property type="match status" value="1"/>
</dbReference>
<dbReference type="InterPro" id="IPR009689">
    <property type="entry name" value="DUF1280"/>
</dbReference>
<dbReference type="PANTHER" id="PTHR31424:SF4">
    <property type="entry name" value="AUTOPHAGY-RELATED PROTEIN 14-RELATED"/>
    <property type="match status" value="1"/>
</dbReference>
<accession>G5EDX2</accession>
<sequence>MSANREKKKLETVIKNLEKKIEDQKANAGTKKKEAEQKENLRIEQEKIKKKKEQERLEVPPTPFDDLNSQSAKTLRVEKAIENLKFLGGKSTEFYRRVIGRLGKSGLFKWKMSKREGFYLYHACGLTRRKLRTLKAHFSKSGCSDPFPSVHEIMKIEKIVGAGEQFSVTEHDKDGEEVVAAHLVDVIKYLTDRIHHLIDNGNLVIGTDPIWLTILGDKGSDEFKLCLSIGNAKNPNSCCHLIPLGIFNDDEKSSNISNDLTPIVAQLNSLKELKLKVAGTDVTVPVQQFLGGDMKFQYDVLGHQGASSQFHCMFCNSLKSRLIGGYIRGANVTLRTAASYKENSGKDGNNYARKKRITGT</sequence>